<protein>
    <recommendedName>
        <fullName evidence="3">Head decoration protein</fullName>
    </recommendedName>
</protein>
<dbReference type="STRING" id="574375.AZF08_13980"/>
<dbReference type="OrthoDB" id="2363341at2"/>
<name>A0A073K7I1_9BACI</name>
<organism evidence="1 2">
    <name type="scientific">Bacillus gaemokensis</name>
    <dbReference type="NCBI Taxonomy" id="574375"/>
    <lineage>
        <taxon>Bacteria</taxon>
        <taxon>Bacillati</taxon>
        <taxon>Bacillota</taxon>
        <taxon>Bacilli</taxon>
        <taxon>Bacillales</taxon>
        <taxon>Bacillaceae</taxon>
        <taxon>Bacillus</taxon>
        <taxon>Bacillus cereus group</taxon>
    </lineage>
</organism>
<comment type="caution">
    <text evidence="1">The sequence shown here is derived from an EMBL/GenBank/DDBJ whole genome shotgun (WGS) entry which is preliminary data.</text>
</comment>
<evidence type="ECO:0008006" key="3">
    <source>
        <dbReference type="Google" id="ProtNLM"/>
    </source>
</evidence>
<reference evidence="1 2" key="1">
    <citation type="submission" date="2014-06" db="EMBL/GenBank/DDBJ databases">
        <title>Draft genome sequence of Bacillus gaemokensis JCM 15801 (MCCC 1A00707).</title>
        <authorList>
            <person name="Lai Q."/>
            <person name="Liu Y."/>
            <person name="Shao Z."/>
        </authorList>
    </citation>
    <scope>NUCLEOTIDE SEQUENCE [LARGE SCALE GENOMIC DNA]</scope>
    <source>
        <strain evidence="1 2">JCM 15801</strain>
    </source>
</reference>
<dbReference type="AlphaFoldDB" id="A0A073K7I1"/>
<dbReference type="EMBL" id="JOTM01000030">
    <property type="protein sequence ID" value="KEK22476.1"/>
    <property type="molecule type" value="Genomic_DNA"/>
</dbReference>
<dbReference type="RefSeq" id="WP_033677336.1">
    <property type="nucleotide sequence ID" value="NZ_JOTM01000030.1"/>
</dbReference>
<keyword evidence="2" id="KW-1185">Reference proteome</keyword>
<accession>A0A073K7I1</accession>
<gene>
    <name evidence="1" type="ORF">BAGA_18895</name>
</gene>
<evidence type="ECO:0000313" key="2">
    <source>
        <dbReference type="Proteomes" id="UP000027778"/>
    </source>
</evidence>
<dbReference type="eggNOG" id="ENOG502ZG4Q">
    <property type="taxonomic scope" value="Bacteria"/>
</dbReference>
<proteinExistence type="predicted"/>
<evidence type="ECO:0000313" key="1">
    <source>
        <dbReference type="EMBL" id="KEK22476.1"/>
    </source>
</evidence>
<sequence length="128" mass="14048">MPIYTPKFTEQPFKSGKNILASEHLQYIEGGATLDATKFGAKYVECGTAIARNKTTGKFEPYKETTAGTLESGFDEFAILDIDWDCDGKSDGVVGQVIVRGSVYEAKLVGVTDAFKKATTLIRYVRHI</sequence>
<dbReference type="Proteomes" id="UP000027778">
    <property type="component" value="Unassembled WGS sequence"/>
</dbReference>